<evidence type="ECO:0000256" key="9">
    <source>
        <dbReference type="ARBA" id="ARBA00023136"/>
    </source>
</evidence>
<keyword evidence="6 10" id="KW-0863">Zinc-finger</keyword>
<keyword evidence="14" id="KW-1185">Reference proteome</keyword>
<feature type="domain" description="RING-type" evidence="12">
    <location>
        <begin position="31"/>
        <end position="72"/>
    </location>
</feature>
<reference evidence="13 14" key="1">
    <citation type="submission" date="2021-09" db="EMBL/GenBank/DDBJ databases">
        <title>Genomic insights and catalytic innovation underlie evolution of tropane alkaloids biosynthesis.</title>
        <authorList>
            <person name="Wang Y.-J."/>
            <person name="Tian T."/>
            <person name="Huang J.-P."/>
            <person name="Huang S.-X."/>
        </authorList>
    </citation>
    <scope>NUCLEOTIDE SEQUENCE [LARGE SCALE GENOMIC DNA]</scope>
    <source>
        <strain evidence="13">KIB-2018</strain>
        <tissue evidence="13">Leaf</tissue>
    </source>
</reference>
<evidence type="ECO:0000256" key="3">
    <source>
        <dbReference type="ARBA" id="ARBA00004906"/>
    </source>
</evidence>
<evidence type="ECO:0000256" key="7">
    <source>
        <dbReference type="ARBA" id="ARBA00022786"/>
    </source>
</evidence>
<gene>
    <name evidence="13" type="ORF">K2173_019921</name>
</gene>
<dbReference type="InterPro" id="IPR027370">
    <property type="entry name" value="Znf-RING_euk"/>
</dbReference>
<dbReference type="Gene3D" id="3.30.40.10">
    <property type="entry name" value="Zinc/RING finger domain, C3HC4 (zinc finger)"/>
    <property type="match status" value="1"/>
</dbReference>
<dbReference type="GO" id="GO:0008270">
    <property type="term" value="F:zinc ion binding"/>
    <property type="evidence" value="ECO:0007669"/>
    <property type="project" value="UniProtKB-KW"/>
</dbReference>
<dbReference type="InterPro" id="IPR013083">
    <property type="entry name" value="Znf_RING/FYVE/PHD"/>
</dbReference>
<dbReference type="EMBL" id="JAIWQS010000001">
    <property type="protein sequence ID" value="KAJ8774917.1"/>
    <property type="molecule type" value="Genomic_DNA"/>
</dbReference>
<accession>A0AAV8U6I3</accession>
<dbReference type="GO" id="GO:0061630">
    <property type="term" value="F:ubiquitin protein ligase activity"/>
    <property type="evidence" value="ECO:0007669"/>
    <property type="project" value="UniProtKB-UniRule"/>
</dbReference>
<dbReference type="Pfam" id="PF13445">
    <property type="entry name" value="zf-RING_UBOX"/>
    <property type="match status" value="1"/>
</dbReference>
<evidence type="ECO:0000313" key="13">
    <source>
        <dbReference type="EMBL" id="KAJ8774917.1"/>
    </source>
</evidence>
<sequence>MATGFGESTNMSPESSCFWGTNVDEAGDFDCNICLELAQNPIVTLCGHLYCWPCLYRWLNHHSQSHECPVCKVSFMRSWFLFMEEANYFLYHGFGLMGGRGNSQLLKC</sequence>
<dbReference type="AlphaFoldDB" id="A0AAV8U6I3"/>
<comment type="function">
    <text evidence="11">E3 ubiquitin-protein ligase.</text>
</comment>
<keyword evidence="7 11" id="KW-0833">Ubl conjugation pathway</keyword>
<dbReference type="InterPro" id="IPR017907">
    <property type="entry name" value="Znf_RING_CS"/>
</dbReference>
<dbReference type="SUPFAM" id="SSF57850">
    <property type="entry name" value="RING/U-box"/>
    <property type="match status" value="1"/>
</dbReference>
<evidence type="ECO:0000256" key="8">
    <source>
        <dbReference type="ARBA" id="ARBA00022833"/>
    </source>
</evidence>
<organism evidence="13 14">
    <name type="scientific">Erythroxylum novogranatense</name>
    <dbReference type="NCBI Taxonomy" id="1862640"/>
    <lineage>
        <taxon>Eukaryota</taxon>
        <taxon>Viridiplantae</taxon>
        <taxon>Streptophyta</taxon>
        <taxon>Embryophyta</taxon>
        <taxon>Tracheophyta</taxon>
        <taxon>Spermatophyta</taxon>
        <taxon>Magnoliopsida</taxon>
        <taxon>eudicotyledons</taxon>
        <taxon>Gunneridae</taxon>
        <taxon>Pentapetalae</taxon>
        <taxon>rosids</taxon>
        <taxon>fabids</taxon>
        <taxon>Malpighiales</taxon>
        <taxon>Erythroxylaceae</taxon>
        <taxon>Erythroxylum</taxon>
    </lineage>
</organism>
<proteinExistence type="predicted"/>
<evidence type="ECO:0000256" key="1">
    <source>
        <dbReference type="ARBA" id="ARBA00000900"/>
    </source>
</evidence>
<evidence type="ECO:0000256" key="4">
    <source>
        <dbReference type="ARBA" id="ARBA00022679"/>
    </source>
</evidence>
<keyword evidence="9" id="KW-0472">Membrane</keyword>
<evidence type="ECO:0000313" key="14">
    <source>
        <dbReference type="Proteomes" id="UP001159364"/>
    </source>
</evidence>
<dbReference type="InterPro" id="IPR001841">
    <property type="entry name" value="Znf_RING"/>
</dbReference>
<comment type="catalytic activity">
    <reaction evidence="1 11">
        <text>S-ubiquitinyl-[E2 ubiquitin-conjugating enzyme]-L-cysteine + [acceptor protein]-L-lysine = [E2 ubiquitin-conjugating enzyme]-L-cysteine + N(6)-ubiquitinyl-[acceptor protein]-L-lysine.</text>
        <dbReference type="EC" id="2.3.2.27"/>
    </reaction>
</comment>
<evidence type="ECO:0000256" key="11">
    <source>
        <dbReference type="RuleBase" id="RU369090"/>
    </source>
</evidence>
<dbReference type="PROSITE" id="PS50089">
    <property type="entry name" value="ZF_RING_2"/>
    <property type="match status" value="1"/>
</dbReference>
<protein>
    <recommendedName>
        <fullName evidence="11">E3 ubiquitin-protein ligase RMA</fullName>
        <ecNumber evidence="11">2.3.2.27</ecNumber>
    </recommendedName>
    <alternativeName>
        <fullName evidence="11">Protein RING membrane-anchor</fullName>
    </alternativeName>
    <alternativeName>
        <fullName evidence="11">RING-type E3 ubiquitin transferase RMA</fullName>
    </alternativeName>
</protein>
<evidence type="ECO:0000256" key="2">
    <source>
        <dbReference type="ARBA" id="ARBA00004308"/>
    </source>
</evidence>
<dbReference type="Proteomes" id="UP001159364">
    <property type="component" value="Linkage Group LG01"/>
</dbReference>
<keyword evidence="4 11" id="KW-0808">Transferase</keyword>
<evidence type="ECO:0000256" key="6">
    <source>
        <dbReference type="ARBA" id="ARBA00022771"/>
    </source>
</evidence>
<dbReference type="PROSITE" id="PS00518">
    <property type="entry name" value="ZF_RING_1"/>
    <property type="match status" value="1"/>
</dbReference>
<dbReference type="EC" id="2.3.2.27" evidence="11"/>
<keyword evidence="5 11" id="KW-0479">Metal-binding</keyword>
<name>A0AAV8U6I3_9ROSI</name>
<evidence type="ECO:0000256" key="5">
    <source>
        <dbReference type="ARBA" id="ARBA00022723"/>
    </source>
</evidence>
<dbReference type="SMART" id="SM00184">
    <property type="entry name" value="RING"/>
    <property type="match status" value="1"/>
</dbReference>
<evidence type="ECO:0000256" key="10">
    <source>
        <dbReference type="PROSITE-ProRule" id="PRU00175"/>
    </source>
</evidence>
<keyword evidence="8 11" id="KW-0862">Zinc</keyword>
<evidence type="ECO:0000259" key="12">
    <source>
        <dbReference type="PROSITE" id="PS50089"/>
    </source>
</evidence>
<keyword evidence="11" id="KW-0256">Endoplasmic reticulum</keyword>
<comment type="subcellular location">
    <subcellularLocation>
        <location evidence="2">Endomembrane system</location>
    </subcellularLocation>
    <subcellularLocation>
        <location evidence="11">Endoplasmic reticulum membrane</location>
        <topology evidence="11">Single-pass type IV membrane protein</topology>
    </subcellularLocation>
</comment>
<dbReference type="InterPro" id="IPR045103">
    <property type="entry name" value="RNF5/RNF185-like"/>
</dbReference>
<dbReference type="GO" id="GO:0005789">
    <property type="term" value="C:endoplasmic reticulum membrane"/>
    <property type="evidence" value="ECO:0007669"/>
    <property type="project" value="UniProtKB-SubCell"/>
</dbReference>
<comment type="pathway">
    <text evidence="3 11">Protein modification; protein ubiquitination.</text>
</comment>
<dbReference type="GO" id="GO:0006511">
    <property type="term" value="P:ubiquitin-dependent protein catabolic process"/>
    <property type="evidence" value="ECO:0007669"/>
    <property type="project" value="UniProtKB-UniRule"/>
</dbReference>
<dbReference type="PANTHER" id="PTHR12313">
    <property type="entry name" value="E3 UBIQUITIN-PROTEIN LIGASE RNF5-RELATED"/>
    <property type="match status" value="1"/>
</dbReference>
<comment type="domain">
    <text evidence="11">The RING-type zinc finger domain is responsible for E3 ligase activity.</text>
</comment>
<comment type="caution">
    <text evidence="13">The sequence shown here is derived from an EMBL/GenBank/DDBJ whole genome shotgun (WGS) entry which is preliminary data.</text>
</comment>